<reference evidence="1 2" key="1">
    <citation type="submission" date="2021-06" db="EMBL/GenBank/DDBJ databases">
        <authorList>
            <person name="Palmer J.M."/>
        </authorList>
    </citation>
    <scope>NUCLEOTIDE SEQUENCE [LARGE SCALE GENOMIC DNA]</scope>
    <source>
        <strain evidence="1 2">GA_2019</strain>
        <tissue evidence="1">Muscle</tissue>
    </source>
</reference>
<gene>
    <name evidence="1" type="ORF">GOODEAATRI_028890</name>
</gene>
<organism evidence="1 2">
    <name type="scientific">Goodea atripinnis</name>
    <dbReference type="NCBI Taxonomy" id="208336"/>
    <lineage>
        <taxon>Eukaryota</taxon>
        <taxon>Metazoa</taxon>
        <taxon>Chordata</taxon>
        <taxon>Craniata</taxon>
        <taxon>Vertebrata</taxon>
        <taxon>Euteleostomi</taxon>
        <taxon>Actinopterygii</taxon>
        <taxon>Neopterygii</taxon>
        <taxon>Teleostei</taxon>
        <taxon>Neoteleostei</taxon>
        <taxon>Acanthomorphata</taxon>
        <taxon>Ovalentaria</taxon>
        <taxon>Atherinomorphae</taxon>
        <taxon>Cyprinodontiformes</taxon>
        <taxon>Goodeidae</taxon>
        <taxon>Goodea</taxon>
    </lineage>
</organism>
<proteinExistence type="predicted"/>
<keyword evidence="2" id="KW-1185">Reference proteome</keyword>
<protein>
    <submittedName>
        <fullName evidence="1">Uncharacterized protein</fullName>
    </submittedName>
</protein>
<evidence type="ECO:0000313" key="1">
    <source>
        <dbReference type="EMBL" id="MEQ2163325.1"/>
    </source>
</evidence>
<evidence type="ECO:0000313" key="2">
    <source>
        <dbReference type="Proteomes" id="UP001476798"/>
    </source>
</evidence>
<comment type="caution">
    <text evidence="1">The sequence shown here is derived from an EMBL/GenBank/DDBJ whole genome shotgun (WGS) entry which is preliminary data.</text>
</comment>
<dbReference type="EMBL" id="JAHRIO010014116">
    <property type="protein sequence ID" value="MEQ2163325.1"/>
    <property type="molecule type" value="Genomic_DNA"/>
</dbReference>
<accession>A0ABV0MW14</accession>
<dbReference type="Proteomes" id="UP001476798">
    <property type="component" value="Unassembled WGS sequence"/>
</dbReference>
<sequence length="111" mass="12708">MWESKVKWGSNYTLRLVTEEERGMSRPEKVMVVMKDKWSCRRVPNKISSVLELFSCRKWWFIHAFISFRQSVSVDSDGGGAVDDGKGDGRSPFLCVVDGHLRNNGMLLHSN</sequence>
<name>A0ABV0MW14_9TELE</name>